<dbReference type="RefSeq" id="WP_310820365.1">
    <property type="nucleotide sequence ID" value="NZ_CP036268.1"/>
</dbReference>
<organism evidence="4 5">
    <name type="scientific">Stratiformator vulcanicus</name>
    <dbReference type="NCBI Taxonomy" id="2527980"/>
    <lineage>
        <taxon>Bacteria</taxon>
        <taxon>Pseudomonadati</taxon>
        <taxon>Planctomycetota</taxon>
        <taxon>Planctomycetia</taxon>
        <taxon>Planctomycetales</taxon>
        <taxon>Planctomycetaceae</taxon>
        <taxon>Stratiformator</taxon>
    </lineage>
</organism>
<sequence length="592" mass="61968">MATETKIGLGLMILLVGVFGFVVYKKWDDRQQELAAAGASAGEDGQSSTPENETDFPDGTTTPPVIDGPVADTEIRDIDAGSNAPFSRPGDSTGTNPFGQSPETIASNGQNGSPSGSADALFADSAPAEVNRGGSGMSAASSDPFGDGPTEMGNPNSVAASPSEPVDDFGFAPIESSSPSASNISQTDPGYSGQGEFDSGPFAGDPTSTSEPTTDDFALTPVAEPEMAGPPAQDEPLATDPFSDPGMVAGEAGAAPPSSSDPFANGNDQFADSAAPPTAPAPVEDDFATFEPVNPTAEPAPTDLFAESSPTAAAPPPQTRSLFDGPEPEPTEPYSDTGNEPISDPFSAGPTVAETAAPTAPPVMNSEPAFNDSESELVPEPFYPEPNVAEIGGAGEISPTGADTYDADDFAPVTQRPRDADPSGVTLESPTNGQGNGPKVYVVEKNDSYWTISKRVYGDARLFQALAKFNQPRVRDAKELKPGMMVLIPKISELRSRFPRFVPRAAPDPDDPDNIGGFFIDADGLPAYRVMKGETLTHISQDHLGRASRWVQIYEMNKDRLKDPQKLKVGLVLRLPPDASRVRFVSRPDSRN</sequence>
<proteinExistence type="predicted"/>
<dbReference type="PROSITE" id="PS51782">
    <property type="entry name" value="LYSM"/>
    <property type="match status" value="2"/>
</dbReference>
<evidence type="ECO:0000256" key="1">
    <source>
        <dbReference type="SAM" id="MobiDB-lite"/>
    </source>
</evidence>
<dbReference type="KEGG" id="svp:Pan189_24090"/>
<accession>A0A517R2B2</accession>
<dbReference type="Proteomes" id="UP000317318">
    <property type="component" value="Chromosome"/>
</dbReference>
<evidence type="ECO:0000256" key="2">
    <source>
        <dbReference type="SAM" id="Phobius"/>
    </source>
</evidence>
<feature type="region of interest" description="Disordered" evidence="1">
    <location>
        <begin position="33"/>
        <end position="440"/>
    </location>
</feature>
<feature type="compositionally biased region" description="Polar residues" evidence="1">
    <location>
        <begin position="90"/>
        <end position="116"/>
    </location>
</feature>
<name>A0A517R2B2_9PLAN</name>
<dbReference type="Pfam" id="PF01476">
    <property type="entry name" value="LysM"/>
    <property type="match status" value="2"/>
</dbReference>
<reference evidence="4 5" key="1">
    <citation type="submission" date="2019-02" db="EMBL/GenBank/DDBJ databases">
        <title>Deep-cultivation of Planctomycetes and their phenomic and genomic characterization uncovers novel biology.</title>
        <authorList>
            <person name="Wiegand S."/>
            <person name="Jogler M."/>
            <person name="Boedeker C."/>
            <person name="Pinto D."/>
            <person name="Vollmers J."/>
            <person name="Rivas-Marin E."/>
            <person name="Kohn T."/>
            <person name="Peeters S.H."/>
            <person name="Heuer A."/>
            <person name="Rast P."/>
            <person name="Oberbeckmann S."/>
            <person name="Bunk B."/>
            <person name="Jeske O."/>
            <person name="Meyerdierks A."/>
            <person name="Storesund J.E."/>
            <person name="Kallscheuer N."/>
            <person name="Luecker S."/>
            <person name="Lage O.M."/>
            <person name="Pohl T."/>
            <person name="Merkel B.J."/>
            <person name="Hornburger P."/>
            <person name="Mueller R.-W."/>
            <person name="Bruemmer F."/>
            <person name="Labrenz M."/>
            <person name="Spormann A.M."/>
            <person name="Op den Camp H."/>
            <person name="Overmann J."/>
            <person name="Amann R."/>
            <person name="Jetten M.S.M."/>
            <person name="Mascher T."/>
            <person name="Medema M.H."/>
            <person name="Devos D.P."/>
            <person name="Kaster A.-K."/>
            <person name="Ovreas L."/>
            <person name="Rohde M."/>
            <person name="Galperin M.Y."/>
            <person name="Jogler C."/>
        </authorList>
    </citation>
    <scope>NUCLEOTIDE SEQUENCE [LARGE SCALE GENOMIC DNA]</scope>
    <source>
        <strain evidence="4 5">Pan189</strain>
    </source>
</reference>
<dbReference type="CDD" id="cd00118">
    <property type="entry name" value="LysM"/>
    <property type="match status" value="2"/>
</dbReference>
<dbReference type="InterPro" id="IPR036779">
    <property type="entry name" value="LysM_dom_sf"/>
</dbReference>
<gene>
    <name evidence="4" type="ORF">Pan189_24090</name>
</gene>
<dbReference type="InterPro" id="IPR018392">
    <property type="entry name" value="LysM"/>
</dbReference>
<keyword evidence="2" id="KW-0472">Membrane</keyword>
<dbReference type="InterPro" id="IPR052196">
    <property type="entry name" value="Bact_Kbp"/>
</dbReference>
<dbReference type="EMBL" id="CP036268">
    <property type="protein sequence ID" value="QDT38025.1"/>
    <property type="molecule type" value="Genomic_DNA"/>
</dbReference>
<dbReference type="PANTHER" id="PTHR34700:SF4">
    <property type="entry name" value="PHAGE-LIKE ELEMENT PBSX PROTEIN XKDP"/>
    <property type="match status" value="1"/>
</dbReference>
<feature type="domain" description="LysM" evidence="3">
    <location>
        <begin position="439"/>
        <end position="488"/>
    </location>
</feature>
<dbReference type="SMART" id="SM00257">
    <property type="entry name" value="LysM"/>
    <property type="match status" value="2"/>
</dbReference>
<keyword evidence="2" id="KW-1133">Transmembrane helix</keyword>
<feature type="domain" description="LysM" evidence="3">
    <location>
        <begin position="526"/>
        <end position="575"/>
    </location>
</feature>
<evidence type="ECO:0000313" key="5">
    <source>
        <dbReference type="Proteomes" id="UP000317318"/>
    </source>
</evidence>
<keyword evidence="2" id="KW-0812">Transmembrane</keyword>
<dbReference type="Gene3D" id="3.10.350.10">
    <property type="entry name" value="LysM domain"/>
    <property type="match status" value="2"/>
</dbReference>
<protein>
    <submittedName>
        <fullName evidence="4">LysM domain/BON superfamily protein</fullName>
    </submittedName>
</protein>
<evidence type="ECO:0000313" key="4">
    <source>
        <dbReference type="EMBL" id="QDT38025.1"/>
    </source>
</evidence>
<feature type="transmembrane region" description="Helical" evidence="2">
    <location>
        <begin position="7"/>
        <end position="24"/>
    </location>
</feature>
<feature type="compositionally biased region" description="Low complexity" evidence="1">
    <location>
        <begin position="172"/>
        <end position="185"/>
    </location>
</feature>
<evidence type="ECO:0000259" key="3">
    <source>
        <dbReference type="PROSITE" id="PS51782"/>
    </source>
</evidence>
<dbReference type="PANTHER" id="PTHR34700">
    <property type="entry name" value="POTASSIUM BINDING PROTEIN KBP"/>
    <property type="match status" value="1"/>
</dbReference>
<feature type="compositionally biased region" description="Low complexity" evidence="1">
    <location>
        <begin position="249"/>
        <end position="264"/>
    </location>
</feature>
<keyword evidence="5" id="KW-1185">Reference proteome</keyword>
<dbReference type="AlphaFoldDB" id="A0A517R2B2"/>
<feature type="compositionally biased region" description="Low complexity" evidence="1">
    <location>
        <begin position="205"/>
        <end position="216"/>
    </location>
</feature>